<keyword evidence="4" id="KW-1185">Reference proteome</keyword>
<organism evidence="3 4">
    <name type="scientific">Desulfobaculum xiamenense</name>
    <dbReference type="NCBI Taxonomy" id="995050"/>
    <lineage>
        <taxon>Bacteria</taxon>
        <taxon>Pseudomonadati</taxon>
        <taxon>Thermodesulfobacteriota</taxon>
        <taxon>Desulfovibrionia</taxon>
        <taxon>Desulfovibrionales</taxon>
        <taxon>Desulfovibrionaceae</taxon>
        <taxon>Desulfobaculum</taxon>
    </lineage>
</organism>
<dbReference type="InterPro" id="IPR001107">
    <property type="entry name" value="Band_7"/>
</dbReference>
<evidence type="ECO:0000313" key="3">
    <source>
        <dbReference type="EMBL" id="NJB66835.1"/>
    </source>
</evidence>
<dbReference type="EMBL" id="JAATJA010000001">
    <property type="protein sequence ID" value="NJB66835.1"/>
    <property type="molecule type" value="Genomic_DNA"/>
</dbReference>
<reference evidence="3 4" key="1">
    <citation type="submission" date="2020-03" db="EMBL/GenBank/DDBJ databases">
        <title>Genomic Encyclopedia of Type Strains, Phase IV (KMG-IV): sequencing the most valuable type-strain genomes for metagenomic binning, comparative biology and taxonomic classification.</title>
        <authorList>
            <person name="Goeker M."/>
        </authorList>
    </citation>
    <scope>NUCLEOTIDE SEQUENCE [LARGE SCALE GENOMIC DNA]</scope>
    <source>
        <strain evidence="3 4">DSM 24233</strain>
    </source>
</reference>
<protein>
    <submittedName>
        <fullName evidence="3">Regulator of protease activity HflC (Stomatin/prohibitin superfamily)</fullName>
    </submittedName>
</protein>
<dbReference type="SMART" id="SM00244">
    <property type="entry name" value="PHB"/>
    <property type="match status" value="1"/>
</dbReference>
<comment type="subcellular location">
    <subcellularLocation>
        <location evidence="1">Membrane</location>
        <topology evidence="1">Single-pass membrane protein</topology>
    </subcellularLocation>
</comment>
<keyword evidence="3" id="KW-0645">Protease</keyword>
<dbReference type="GO" id="GO:0016020">
    <property type="term" value="C:membrane"/>
    <property type="evidence" value="ECO:0007669"/>
    <property type="project" value="UniProtKB-SubCell"/>
</dbReference>
<keyword evidence="3" id="KW-0378">Hydrolase</keyword>
<dbReference type="GO" id="GO:0008233">
    <property type="term" value="F:peptidase activity"/>
    <property type="evidence" value="ECO:0007669"/>
    <property type="project" value="UniProtKB-KW"/>
</dbReference>
<dbReference type="AlphaFoldDB" id="A0A846QN44"/>
<dbReference type="InterPro" id="IPR050710">
    <property type="entry name" value="Band7/mec-2_domain"/>
</dbReference>
<comment type="caution">
    <text evidence="3">The sequence shown here is derived from an EMBL/GenBank/DDBJ whole genome shotgun (WGS) entry which is preliminary data.</text>
</comment>
<name>A0A846QN44_9BACT</name>
<dbReference type="PANTHER" id="PTHR43327:SF10">
    <property type="entry name" value="STOMATIN-LIKE PROTEIN 2, MITOCHONDRIAL"/>
    <property type="match status" value="1"/>
</dbReference>
<dbReference type="RefSeq" id="WP_167939935.1">
    <property type="nucleotide sequence ID" value="NZ_JAATJA010000001.1"/>
</dbReference>
<dbReference type="Pfam" id="PF01145">
    <property type="entry name" value="Band_7"/>
    <property type="match status" value="1"/>
</dbReference>
<dbReference type="Gene3D" id="3.30.479.30">
    <property type="entry name" value="Band 7 domain"/>
    <property type="match status" value="1"/>
</dbReference>
<gene>
    <name evidence="3" type="ORF">GGQ74_000475</name>
</gene>
<evidence type="ECO:0000313" key="4">
    <source>
        <dbReference type="Proteomes" id="UP000580856"/>
    </source>
</evidence>
<accession>A0A846QN44</accession>
<feature type="domain" description="Band 7" evidence="2">
    <location>
        <begin position="17"/>
        <end position="178"/>
    </location>
</feature>
<proteinExistence type="predicted"/>
<evidence type="ECO:0000256" key="1">
    <source>
        <dbReference type="ARBA" id="ARBA00004167"/>
    </source>
</evidence>
<sequence length="293" mass="32205">MVGVLIVLVIALLPIISGCFIITKQQKVQILETFGKYSGFRTAGLSMKLPWPIQIAVATVDLRIQEIAETVEIKSKDNAFLCVPVKVQVKVIPEKVKDAYYALDNPWSQILSYVVNQVRAKASSMTMDEIFSGKSDFEAVVETELKSTFEEYGFAVVNVLVDDPQPSDQLKEAFEKVLAAQRDKDAAVLEKEAVRERLVGRAEAEAESLRLKAKGYADQRNTMAEGNSKAIAVFCEGLNIDHALALKFFEGWDMRDAVREAAQGEGNTVLIPVEMGGMGRMAADLEALKGIGK</sequence>
<dbReference type="Proteomes" id="UP000580856">
    <property type="component" value="Unassembled WGS sequence"/>
</dbReference>
<dbReference type="PANTHER" id="PTHR43327">
    <property type="entry name" value="STOMATIN-LIKE PROTEIN 2, MITOCHONDRIAL"/>
    <property type="match status" value="1"/>
</dbReference>
<dbReference type="InterPro" id="IPR036013">
    <property type="entry name" value="Band_7/SPFH_dom_sf"/>
</dbReference>
<dbReference type="GO" id="GO:0006508">
    <property type="term" value="P:proteolysis"/>
    <property type="evidence" value="ECO:0007669"/>
    <property type="project" value="UniProtKB-KW"/>
</dbReference>
<evidence type="ECO:0000259" key="2">
    <source>
        <dbReference type="SMART" id="SM00244"/>
    </source>
</evidence>
<dbReference type="SUPFAM" id="SSF117892">
    <property type="entry name" value="Band 7/SPFH domain"/>
    <property type="match status" value="1"/>
</dbReference>